<proteinExistence type="predicted"/>
<dbReference type="Pfam" id="PF07705">
    <property type="entry name" value="CARDB"/>
    <property type="match status" value="1"/>
</dbReference>
<feature type="signal peptide" evidence="2">
    <location>
        <begin position="1"/>
        <end position="19"/>
    </location>
</feature>
<keyword evidence="2" id="KW-0732">Signal</keyword>
<evidence type="ECO:0000313" key="5">
    <source>
        <dbReference type="Proteomes" id="UP001144256"/>
    </source>
</evidence>
<dbReference type="Proteomes" id="UP001144256">
    <property type="component" value="Unassembled WGS sequence"/>
</dbReference>
<dbReference type="RefSeq" id="WP_281819326.1">
    <property type="nucleotide sequence ID" value="NZ_BRLB01000024.1"/>
</dbReference>
<keyword evidence="1" id="KW-1133">Transmembrane helix</keyword>
<dbReference type="PANTHER" id="PTHR35902:SF3">
    <property type="entry name" value="NPCBM-ASSOCIATED, NEW3 DOMAIN OF ALPHA-GALACTOSIDASE"/>
    <property type="match status" value="1"/>
</dbReference>
<protein>
    <recommendedName>
        <fullName evidence="3">CARDB domain-containing protein</fullName>
    </recommendedName>
</protein>
<dbReference type="EMBL" id="BRLB01000024">
    <property type="protein sequence ID" value="GKX31967.1"/>
    <property type="molecule type" value="Genomic_DNA"/>
</dbReference>
<organism evidence="4 5">
    <name type="scientific">Vallitalea longa</name>
    <dbReference type="NCBI Taxonomy" id="2936439"/>
    <lineage>
        <taxon>Bacteria</taxon>
        <taxon>Bacillati</taxon>
        <taxon>Bacillota</taxon>
        <taxon>Clostridia</taxon>
        <taxon>Lachnospirales</taxon>
        <taxon>Vallitaleaceae</taxon>
        <taxon>Vallitalea</taxon>
    </lineage>
</organism>
<feature type="chain" id="PRO_5040933882" description="CARDB domain-containing protein" evidence="2">
    <location>
        <begin position="20"/>
        <end position="830"/>
    </location>
</feature>
<feature type="transmembrane region" description="Helical" evidence="1">
    <location>
        <begin position="797"/>
        <end position="816"/>
    </location>
</feature>
<keyword evidence="5" id="KW-1185">Reference proteome</keyword>
<comment type="caution">
    <text evidence="4">The sequence shown here is derived from an EMBL/GenBank/DDBJ whole genome shotgun (WGS) entry which is preliminary data.</text>
</comment>
<evidence type="ECO:0000313" key="4">
    <source>
        <dbReference type="EMBL" id="GKX31967.1"/>
    </source>
</evidence>
<dbReference type="InterPro" id="IPR011635">
    <property type="entry name" value="CARDB"/>
</dbReference>
<accession>A0A9W6DHV5</accession>
<dbReference type="InterPro" id="IPR013783">
    <property type="entry name" value="Ig-like_fold"/>
</dbReference>
<sequence>MKKFLVYICALVICFNVVGVDISASDEGKSSGDKEVTPTTDITINNYDTDEDEIYSGKEFDLTIHFNRPSNAEGKNIFLNVQSSSFIVMNKSLPINIGTTGDKYTIPMKCTGSDGTINITFSYTDKEDDTNTITSVNTISIDLANTSSSGGGGGGTDSNPDRYNTELVVEDQKIPTITAGSNVDLSFELKNAGFYTAKNIKVEFLPTEEIDFETNSILNLVNNIPQLRKNETAKLKYSFYLNGSTPAKTYKCQIKYSYYPINAKQPVTTTQDLFIKVRKGIPDVDLKLTDIAYTPSVVKPGEKVQLSFTVNNNYGSSNVKSVDVSIKDDENAKNYFTIMNGINSCKITNLSPDKEGKKVTFDLFASSELKKGSYPVTIALKYKDSSNTEKTVEKKLYLMSEGSEDEDKGNTEVTVKNIVSPTGQINYNQSFDISFDIINTGEEKAENFYVSVNGDEEVVPMSQNINTINELEVGATKHLTYKFKPTEEATTKNHLIKIEIKGKTEEEFPTMSQYVGVYVKAKEEEKDDKNNTSKPIIIIDNFTLNPDICNAGENFDVDISFKNTHKTKTVKNIKISLAAEENQDTDKEKSGSVFTPVDTSSTFFIDEIKPQQSIGQKLTMFTIPYAASKVHNLNLDIYYEYTNEDETLTETIKDTIPVTVVQPSNFITNEFKIPEQTFVGQPFSISLEISNTGKTTLDNFTVEIEGFEATNNRAYLGNLERGNTTYYDTDLSSNEEGEITGNIIFSYTGPDGKPQSRKQEIKTTVMAMEIDNNAGMEAGNMDNFMPPEEAKKSNTKLIIIIAAVAVVAVVVVVIIVRKKIKKKKELNFDE</sequence>
<dbReference type="Gene3D" id="2.60.40.10">
    <property type="entry name" value="Immunoglobulins"/>
    <property type="match status" value="2"/>
</dbReference>
<dbReference type="AlphaFoldDB" id="A0A9W6DHV5"/>
<evidence type="ECO:0000259" key="3">
    <source>
        <dbReference type="Pfam" id="PF07705"/>
    </source>
</evidence>
<reference evidence="4" key="1">
    <citation type="submission" date="2022-06" db="EMBL/GenBank/DDBJ databases">
        <title>Vallitalea longa sp. nov., an anaerobic bacterium isolated from marine sediment.</title>
        <authorList>
            <person name="Hirano S."/>
            <person name="Terahara T."/>
            <person name="Mori K."/>
            <person name="Hamada M."/>
            <person name="Matsumoto R."/>
            <person name="Kobayashi T."/>
        </authorList>
    </citation>
    <scope>NUCLEOTIDE SEQUENCE</scope>
    <source>
        <strain evidence="4">SH18-1</strain>
    </source>
</reference>
<feature type="domain" description="CARDB" evidence="3">
    <location>
        <begin position="414"/>
        <end position="497"/>
    </location>
</feature>
<gene>
    <name evidence="4" type="ORF">SH1V18_44470</name>
</gene>
<name>A0A9W6DHV5_9FIRM</name>
<keyword evidence="1" id="KW-0472">Membrane</keyword>
<dbReference type="PANTHER" id="PTHR35902">
    <property type="entry name" value="S-LAYER DOMAIN-LIKE PROTEIN-RELATED"/>
    <property type="match status" value="1"/>
</dbReference>
<evidence type="ECO:0000256" key="1">
    <source>
        <dbReference type="SAM" id="Phobius"/>
    </source>
</evidence>
<keyword evidence="1" id="KW-0812">Transmembrane</keyword>
<evidence type="ECO:0000256" key="2">
    <source>
        <dbReference type="SAM" id="SignalP"/>
    </source>
</evidence>